<dbReference type="PANTHER" id="PTHR39341">
    <property type="entry name" value="BSL7085 PROTEIN"/>
    <property type="match status" value="1"/>
</dbReference>
<dbReference type="PANTHER" id="PTHR39341:SF1">
    <property type="entry name" value="DUF1858 DOMAIN-CONTAINING PROTEIN"/>
    <property type="match status" value="1"/>
</dbReference>
<dbReference type="Proteomes" id="UP000248795">
    <property type="component" value="Unassembled WGS sequence"/>
</dbReference>
<dbReference type="SUPFAM" id="SSF140683">
    <property type="entry name" value="SP0561-like"/>
    <property type="match status" value="1"/>
</dbReference>
<dbReference type="EMBL" id="QKVK01000002">
    <property type="protein sequence ID" value="PZF78232.1"/>
    <property type="molecule type" value="Genomic_DNA"/>
</dbReference>
<dbReference type="Pfam" id="PF08984">
    <property type="entry name" value="DUF1858"/>
    <property type="match status" value="1"/>
</dbReference>
<keyword evidence="3" id="KW-1185">Reference proteome</keyword>
<dbReference type="InterPro" id="IPR023883">
    <property type="entry name" value="CHP03980_redox-disulphide"/>
</dbReference>
<dbReference type="AlphaFoldDB" id="A0A2W2AWW1"/>
<evidence type="ECO:0000259" key="1">
    <source>
        <dbReference type="Pfam" id="PF08984"/>
    </source>
</evidence>
<organism evidence="2 3">
    <name type="scientific">Aestuariivirga litoralis</name>
    <dbReference type="NCBI Taxonomy" id="2650924"/>
    <lineage>
        <taxon>Bacteria</taxon>
        <taxon>Pseudomonadati</taxon>
        <taxon>Pseudomonadota</taxon>
        <taxon>Alphaproteobacteria</taxon>
        <taxon>Hyphomicrobiales</taxon>
        <taxon>Aestuariivirgaceae</taxon>
        <taxon>Aestuariivirga</taxon>
    </lineage>
</organism>
<reference evidence="3" key="1">
    <citation type="submission" date="2018-06" db="EMBL/GenBank/DDBJ databases">
        <title>Aestuariibacter litoralis strain KCTC 52945T.</title>
        <authorList>
            <person name="Li X."/>
            <person name="Salam N."/>
            <person name="Li J.-L."/>
            <person name="Chen Y.-M."/>
            <person name="Yang Z.-W."/>
            <person name="Zhang L.-Y."/>
            <person name="Han M.-X."/>
            <person name="Xiao M."/>
            <person name="Li W.-J."/>
        </authorList>
    </citation>
    <scope>NUCLEOTIDE SEQUENCE [LARGE SCALE GENOMIC DNA]</scope>
    <source>
        <strain evidence="3">KCTC 52945</strain>
    </source>
</reference>
<gene>
    <name evidence="2" type="ORF">DK847_06440</name>
</gene>
<dbReference type="NCBIfam" id="TIGR03980">
    <property type="entry name" value="prismane_assoc"/>
    <property type="match status" value="1"/>
</dbReference>
<evidence type="ECO:0000313" key="2">
    <source>
        <dbReference type="EMBL" id="PZF78232.1"/>
    </source>
</evidence>
<evidence type="ECO:0000313" key="3">
    <source>
        <dbReference type="Proteomes" id="UP000248795"/>
    </source>
</evidence>
<comment type="caution">
    <text evidence="2">The sequence shown here is derived from an EMBL/GenBank/DDBJ whole genome shotgun (WGS) entry which is preliminary data.</text>
</comment>
<name>A0A2W2AWW1_9HYPH</name>
<proteinExistence type="predicted"/>
<dbReference type="RefSeq" id="WP_111197295.1">
    <property type="nucleotide sequence ID" value="NZ_QKVK01000002.1"/>
</dbReference>
<sequence length="70" mass="7892">MTELNITAATLVDDVMRGWPETIRAFLDHRMNCPGCPIACFHTVADACREHHVEADVFLRDLRRLAARAA</sequence>
<dbReference type="InterPro" id="IPR015077">
    <property type="entry name" value="DUF1858"/>
</dbReference>
<dbReference type="InterPro" id="IPR038062">
    <property type="entry name" value="ScdA-like_N_sf"/>
</dbReference>
<feature type="domain" description="DUF1858" evidence="1">
    <location>
        <begin position="6"/>
        <end position="58"/>
    </location>
</feature>
<dbReference type="Gene3D" id="1.10.3910.10">
    <property type="entry name" value="SP0561-like"/>
    <property type="match status" value="1"/>
</dbReference>
<accession>A0A2W2AWW1</accession>
<protein>
    <submittedName>
        <fullName evidence="2">Hydrid cluster protein-associated redox disulfide domain protein</fullName>
    </submittedName>
</protein>